<dbReference type="SUPFAM" id="SSF52980">
    <property type="entry name" value="Restriction endonuclease-like"/>
    <property type="match status" value="1"/>
</dbReference>
<organism evidence="2 3">
    <name type="scientific">Dyadobacter luticola</name>
    <dbReference type="NCBI Taxonomy" id="1979387"/>
    <lineage>
        <taxon>Bacteria</taxon>
        <taxon>Pseudomonadati</taxon>
        <taxon>Bacteroidota</taxon>
        <taxon>Cytophagia</taxon>
        <taxon>Cytophagales</taxon>
        <taxon>Spirosomataceae</taxon>
        <taxon>Dyadobacter</taxon>
    </lineage>
</organism>
<dbReference type="AlphaFoldDB" id="A0A5R9KNT0"/>
<dbReference type="GO" id="GO:0004519">
    <property type="term" value="F:endonuclease activity"/>
    <property type="evidence" value="ECO:0007669"/>
    <property type="project" value="UniProtKB-KW"/>
</dbReference>
<dbReference type="Proteomes" id="UP000306402">
    <property type="component" value="Unassembled WGS sequence"/>
</dbReference>
<keyword evidence="3" id="KW-1185">Reference proteome</keyword>
<dbReference type="CDD" id="cd06260">
    <property type="entry name" value="DUF820-like"/>
    <property type="match status" value="1"/>
</dbReference>
<evidence type="ECO:0000313" key="3">
    <source>
        <dbReference type="Proteomes" id="UP000306402"/>
    </source>
</evidence>
<dbReference type="PANTHER" id="PTHR34107">
    <property type="entry name" value="SLL0198 PROTEIN-RELATED"/>
    <property type="match status" value="1"/>
</dbReference>
<dbReference type="InterPro" id="IPR012296">
    <property type="entry name" value="Nuclease_put_TT1808"/>
</dbReference>
<keyword evidence="2" id="KW-0255">Endonuclease</keyword>
<accession>A0A5R9KNT0</accession>
<dbReference type="Pfam" id="PF05685">
    <property type="entry name" value="Uma2"/>
    <property type="match status" value="1"/>
</dbReference>
<protein>
    <submittedName>
        <fullName evidence="2">Uma2 family endonuclease</fullName>
    </submittedName>
</protein>
<gene>
    <name evidence="2" type="ORF">FEN17_24400</name>
</gene>
<evidence type="ECO:0000313" key="2">
    <source>
        <dbReference type="EMBL" id="TLU97935.1"/>
    </source>
</evidence>
<keyword evidence="2" id="KW-0540">Nuclease</keyword>
<evidence type="ECO:0000259" key="1">
    <source>
        <dbReference type="Pfam" id="PF05685"/>
    </source>
</evidence>
<dbReference type="RefSeq" id="WP_138368035.1">
    <property type="nucleotide sequence ID" value="NZ_VCEJ01000008.1"/>
</dbReference>
<dbReference type="PANTHER" id="PTHR34107:SF4">
    <property type="entry name" value="SLL1222 PROTEIN"/>
    <property type="match status" value="1"/>
</dbReference>
<dbReference type="InterPro" id="IPR008538">
    <property type="entry name" value="Uma2"/>
</dbReference>
<reference evidence="2 3" key="1">
    <citation type="submission" date="2019-05" db="EMBL/GenBank/DDBJ databases">
        <authorList>
            <person name="Qu J.-H."/>
        </authorList>
    </citation>
    <scope>NUCLEOTIDE SEQUENCE [LARGE SCALE GENOMIC DNA]</scope>
    <source>
        <strain evidence="2 3">T17</strain>
    </source>
</reference>
<keyword evidence="2" id="KW-0378">Hydrolase</keyword>
<name>A0A5R9KNT0_9BACT</name>
<dbReference type="Gene3D" id="3.90.1570.10">
    <property type="entry name" value="tt1808, chain A"/>
    <property type="match status" value="1"/>
</dbReference>
<feature type="domain" description="Putative restriction endonuclease" evidence="1">
    <location>
        <begin position="41"/>
        <end position="199"/>
    </location>
</feature>
<dbReference type="EMBL" id="VCEJ01000008">
    <property type="protein sequence ID" value="TLU97935.1"/>
    <property type="molecule type" value="Genomic_DNA"/>
</dbReference>
<dbReference type="InterPro" id="IPR011335">
    <property type="entry name" value="Restrct_endonuc-II-like"/>
</dbReference>
<comment type="caution">
    <text evidence="2">The sequence shown here is derived from an EMBL/GenBank/DDBJ whole genome shotgun (WGS) entry which is preliminary data.</text>
</comment>
<dbReference type="OrthoDB" id="943262at2"/>
<sequence>MSRRILSTILDEPDAYLLMQEVQAVLDKERERRIQFYNDITEQEKVEFINGEIIVHSPVKKKHNKVSLLLAQLLNIYVTKHDLGFVGIEKIMITLSRNDYEPDICFFGKEKAEQLSDNQTLFPAPDLVIEVLSDSTAKRDRGVKFQDYQSHGIPEYWIIDAENQTIEQYYLEGEEYQLVFKSSRGDIKSFVVEGFEIPVAAIFNENENLKALQGF</sequence>
<proteinExistence type="predicted"/>